<reference evidence="2 3" key="1">
    <citation type="submission" date="2016-11" db="EMBL/GenBank/DDBJ databases">
        <authorList>
            <person name="Jaros S."/>
            <person name="Januszkiewicz K."/>
            <person name="Wedrychowicz H."/>
        </authorList>
    </citation>
    <scope>NUCLEOTIDE SEQUENCE [LARGE SCALE GENOMIC DNA]</scope>
    <source>
        <strain evidence="2 3">DSM 6191</strain>
    </source>
</reference>
<accession>A0A1M6A8Y7</accession>
<name>A0A1M6A8Y7_9CLOT</name>
<evidence type="ECO:0000259" key="1">
    <source>
        <dbReference type="Pfam" id="PF01966"/>
    </source>
</evidence>
<dbReference type="InterPro" id="IPR006674">
    <property type="entry name" value="HD_domain"/>
</dbReference>
<sequence length="178" mass="21173">MLYRIKQFIWAVESLYKSLDDKYIKKYLDEDEIQLFSLLKKTDKHHCVRVSKDILKHIENLNNIPEVNDEVSVDIDVDKDRILKLALLHDIGKIKRPLNVIEKSVIVIFDKITKGKIKKYDNIKSIDIYYNHPKIGSDILRKSSKYDDEFLEIIENHHIKKDTSNKLLEIVQYYDNKN</sequence>
<evidence type="ECO:0000313" key="3">
    <source>
        <dbReference type="Proteomes" id="UP000184241"/>
    </source>
</evidence>
<dbReference type="InterPro" id="IPR006675">
    <property type="entry name" value="HDIG_dom"/>
</dbReference>
<dbReference type="Pfam" id="PF01966">
    <property type="entry name" value="HD"/>
    <property type="match status" value="1"/>
</dbReference>
<dbReference type="AlphaFoldDB" id="A0A1M6A8Y7"/>
<dbReference type="SUPFAM" id="SSF109604">
    <property type="entry name" value="HD-domain/PDEase-like"/>
    <property type="match status" value="1"/>
</dbReference>
<dbReference type="RefSeq" id="WP_073021840.1">
    <property type="nucleotide sequence ID" value="NZ_FQXU01000012.1"/>
</dbReference>
<evidence type="ECO:0000313" key="2">
    <source>
        <dbReference type="EMBL" id="SHI32935.1"/>
    </source>
</evidence>
<proteinExistence type="predicted"/>
<dbReference type="EMBL" id="FQXU01000012">
    <property type="protein sequence ID" value="SHI32935.1"/>
    <property type="molecule type" value="Genomic_DNA"/>
</dbReference>
<organism evidence="2 3">
    <name type="scientific">Clostridium intestinale DSM 6191</name>
    <dbReference type="NCBI Taxonomy" id="1121320"/>
    <lineage>
        <taxon>Bacteria</taxon>
        <taxon>Bacillati</taxon>
        <taxon>Bacillota</taxon>
        <taxon>Clostridia</taxon>
        <taxon>Eubacteriales</taxon>
        <taxon>Clostridiaceae</taxon>
        <taxon>Clostridium</taxon>
    </lineage>
</organism>
<protein>
    <submittedName>
        <fullName evidence="2">HDIG domain-containing protein</fullName>
    </submittedName>
</protein>
<feature type="domain" description="HD" evidence="1">
    <location>
        <begin position="45"/>
        <end position="173"/>
    </location>
</feature>
<dbReference type="Proteomes" id="UP000184241">
    <property type="component" value="Unassembled WGS sequence"/>
</dbReference>
<dbReference type="Gene3D" id="1.10.3210.10">
    <property type="entry name" value="Hypothetical protein af1432"/>
    <property type="match status" value="1"/>
</dbReference>
<dbReference type="NCBIfam" id="TIGR00277">
    <property type="entry name" value="HDIG"/>
    <property type="match status" value="1"/>
</dbReference>
<gene>
    <name evidence="2" type="ORF">SAMN02745941_03654</name>
</gene>